<reference evidence="2" key="1">
    <citation type="submission" date="2023-07" db="EMBL/GenBank/DDBJ databases">
        <title>Paracoccus sp. MBLB3053 whole genome sequence.</title>
        <authorList>
            <person name="Hwang C.Y."/>
            <person name="Cho E.-S."/>
            <person name="Seo M.-J."/>
        </authorList>
    </citation>
    <scope>NUCLEOTIDE SEQUENCE [LARGE SCALE GENOMIC DNA]</scope>
    <source>
        <strain evidence="2">MBLB3053</strain>
    </source>
</reference>
<gene>
    <name evidence="1" type="ORF">RGQ15_05750</name>
</gene>
<proteinExistence type="predicted"/>
<name>A0ABU2HPW1_9RHOB</name>
<sequence>MPPCHHSTSGAFSKFRFPLAEVQLLLGKARRGTGLTVQEIARQTGWKEQCISGWCQQGLIAHETTEHAGGLKRVISTAALTRFQMAYVPVSVLAQQAGTSSRSMLKKLAGKEIQTTGATSEGTVWRGHLVAMSDLAKII</sequence>
<evidence type="ECO:0000313" key="1">
    <source>
        <dbReference type="EMBL" id="MDS9467078.1"/>
    </source>
</evidence>
<evidence type="ECO:0008006" key="3">
    <source>
        <dbReference type="Google" id="ProtNLM"/>
    </source>
</evidence>
<evidence type="ECO:0000313" key="2">
    <source>
        <dbReference type="Proteomes" id="UP001269144"/>
    </source>
</evidence>
<dbReference type="Proteomes" id="UP001269144">
    <property type="component" value="Unassembled WGS sequence"/>
</dbReference>
<comment type="caution">
    <text evidence="1">The sequence shown here is derived from an EMBL/GenBank/DDBJ whole genome shotgun (WGS) entry which is preliminary data.</text>
</comment>
<accession>A0ABU2HPW1</accession>
<protein>
    <recommendedName>
        <fullName evidence="3">Transposase</fullName>
    </recommendedName>
</protein>
<dbReference type="RefSeq" id="WP_311159263.1">
    <property type="nucleotide sequence ID" value="NZ_JAVQLW010000001.1"/>
</dbReference>
<dbReference type="EMBL" id="JAVQLW010000001">
    <property type="protein sequence ID" value="MDS9467078.1"/>
    <property type="molecule type" value="Genomic_DNA"/>
</dbReference>
<keyword evidence="2" id="KW-1185">Reference proteome</keyword>
<organism evidence="1 2">
    <name type="scientific">Paracoccus aurantius</name>
    <dbReference type="NCBI Taxonomy" id="3073814"/>
    <lineage>
        <taxon>Bacteria</taxon>
        <taxon>Pseudomonadati</taxon>
        <taxon>Pseudomonadota</taxon>
        <taxon>Alphaproteobacteria</taxon>
        <taxon>Rhodobacterales</taxon>
        <taxon>Paracoccaceae</taxon>
        <taxon>Paracoccus</taxon>
    </lineage>
</organism>